<feature type="transmembrane region" description="Helical" evidence="1">
    <location>
        <begin position="61"/>
        <end position="80"/>
    </location>
</feature>
<name>A0A7Z7B832_9BURK</name>
<feature type="transmembrane region" description="Helical" evidence="1">
    <location>
        <begin position="348"/>
        <end position="367"/>
    </location>
</feature>
<protein>
    <recommendedName>
        <fullName evidence="4">Glycosyltransferase RgtA/B/C/D-like domain-containing protein</fullName>
    </recommendedName>
</protein>
<sequence>MSENNIGSQETVKQDSASQADWLQPVAVAIAALLIMFARAPDRLTHGFLWGEDGKIFLSQAYENGVASIFIPYAQYFHFLPRTVAVTYSYIGHIDRAPRPFVWICALIQCMACVYLFTRARRSLPPSIAWAFGLAPVLIPQSGEVLLNITNIQWIVAPCLLVLLWEEFCFRPNDRRETSSELLRVATIVATTLTGPFGLLFLPIVVIGLILTRQIHRSPRACAAIAAYIVSATVQLAAILAYQHTQPKSVLDESARVGYLHFPWPNQLLRHMALEFLMPQSWIAHMGTQWPYFASACALAVIVCLVLSGKEHRSGAVVMVAIGIFLWMVAMVRTGVPQIDQRWDAAGGRYFIIPFVLFAWALLLSLATTPFRMIRVLSGALLACMLWNSAAEFYSPVYLHAGSVYRSESGVLRMSIAPSSEWFIDVKPSWLSE</sequence>
<reference evidence="2" key="1">
    <citation type="submission" date="2016-10" db="EMBL/GenBank/DDBJ databases">
        <authorList>
            <person name="Varghese N."/>
            <person name="Submissions S."/>
        </authorList>
    </citation>
    <scope>NUCLEOTIDE SEQUENCE [LARGE SCALE GENOMIC DNA]</scope>
    <source>
        <strain evidence="2">YR281</strain>
    </source>
</reference>
<feature type="transmembrane region" description="Helical" evidence="1">
    <location>
        <begin position="100"/>
        <end position="118"/>
    </location>
</feature>
<keyword evidence="1" id="KW-1133">Transmembrane helix</keyword>
<dbReference type="RefSeq" id="WP_091780639.1">
    <property type="nucleotide sequence ID" value="NZ_FNDI01000011.1"/>
</dbReference>
<keyword evidence="1" id="KW-0472">Membrane</keyword>
<organism evidence="2 3">
    <name type="scientific">Paraburkholderia steynii</name>
    <dbReference type="NCBI Taxonomy" id="1245441"/>
    <lineage>
        <taxon>Bacteria</taxon>
        <taxon>Pseudomonadati</taxon>
        <taxon>Pseudomonadota</taxon>
        <taxon>Betaproteobacteria</taxon>
        <taxon>Burkholderiales</taxon>
        <taxon>Burkholderiaceae</taxon>
        <taxon>Paraburkholderia</taxon>
    </lineage>
</organism>
<evidence type="ECO:0000256" key="1">
    <source>
        <dbReference type="SAM" id="Phobius"/>
    </source>
</evidence>
<evidence type="ECO:0008006" key="4">
    <source>
        <dbReference type="Google" id="ProtNLM"/>
    </source>
</evidence>
<accession>A0A7Z7B832</accession>
<feature type="transmembrane region" description="Helical" evidence="1">
    <location>
        <begin position="185"/>
        <end position="211"/>
    </location>
</feature>
<gene>
    <name evidence="2" type="ORF">SAMN04487926_111242</name>
</gene>
<dbReference type="AlphaFoldDB" id="A0A7Z7B832"/>
<feature type="transmembrane region" description="Helical" evidence="1">
    <location>
        <begin position="223"/>
        <end position="242"/>
    </location>
</feature>
<keyword evidence="3" id="KW-1185">Reference proteome</keyword>
<proteinExistence type="predicted"/>
<dbReference type="EMBL" id="FNDI01000011">
    <property type="protein sequence ID" value="SDI07230.1"/>
    <property type="molecule type" value="Genomic_DNA"/>
</dbReference>
<feature type="transmembrane region" description="Helical" evidence="1">
    <location>
        <begin position="316"/>
        <end position="336"/>
    </location>
</feature>
<keyword evidence="1" id="KW-0812">Transmembrane</keyword>
<dbReference type="Proteomes" id="UP000198900">
    <property type="component" value="Unassembled WGS sequence"/>
</dbReference>
<feature type="transmembrane region" description="Helical" evidence="1">
    <location>
        <begin position="22"/>
        <end position="40"/>
    </location>
</feature>
<evidence type="ECO:0000313" key="2">
    <source>
        <dbReference type="EMBL" id="SDI07230.1"/>
    </source>
</evidence>
<evidence type="ECO:0000313" key="3">
    <source>
        <dbReference type="Proteomes" id="UP000198900"/>
    </source>
</evidence>
<feature type="transmembrane region" description="Helical" evidence="1">
    <location>
        <begin position="290"/>
        <end position="309"/>
    </location>
</feature>
<comment type="caution">
    <text evidence="2">The sequence shown here is derived from an EMBL/GenBank/DDBJ whole genome shotgun (WGS) entry which is preliminary data.</text>
</comment>